<protein>
    <submittedName>
        <fullName evidence="1">Uncharacterized protein</fullName>
    </submittedName>
</protein>
<dbReference type="AlphaFoldDB" id="A0A8C5U3X0"/>
<dbReference type="OrthoDB" id="10052065at2759"/>
<sequence>MSGVCTNCSLSRFFYIHLQSPHSLGESSMPAVIVKSVEDLYTSFWLPRGLSGAAQALCMTVLSGFFCSEMFNPLKKPGV</sequence>
<name>A0A8C5U3X0_9PASS</name>
<organism evidence="1 2">
    <name type="scientific">Malurus cyaneus samueli</name>
    <dbReference type="NCBI Taxonomy" id="2593467"/>
    <lineage>
        <taxon>Eukaryota</taxon>
        <taxon>Metazoa</taxon>
        <taxon>Chordata</taxon>
        <taxon>Craniata</taxon>
        <taxon>Vertebrata</taxon>
        <taxon>Euteleostomi</taxon>
        <taxon>Archelosauria</taxon>
        <taxon>Archosauria</taxon>
        <taxon>Dinosauria</taxon>
        <taxon>Saurischia</taxon>
        <taxon>Theropoda</taxon>
        <taxon>Coelurosauria</taxon>
        <taxon>Aves</taxon>
        <taxon>Neognathae</taxon>
        <taxon>Neoaves</taxon>
        <taxon>Telluraves</taxon>
        <taxon>Australaves</taxon>
        <taxon>Passeriformes</taxon>
        <taxon>Meliphagoidea</taxon>
        <taxon>Maluridae</taxon>
        <taxon>Malurus</taxon>
    </lineage>
</organism>
<dbReference type="Ensembl" id="ENSMCST00000017853.1">
    <property type="protein sequence ID" value="ENSMCSP00000017415.1"/>
    <property type="gene ID" value="ENSMCSG00000012235.1"/>
</dbReference>
<proteinExistence type="predicted"/>
<accession>A0A8C5U3X0</accession>
<reference evidence="1" key="2">
    <citation type="submission" date="2025-09" db="UniProtKB">
        <authorList>
            <consortium name="Ensembl"/>
        </authorList>
    </citation>
    <scope>IDENTIFICATION</scope>
</reference>
<dbReference type="Proteomes" id="UP000694560">
    <property type="component" value="Unplaced"/>
</dbReference>
<evidence type="ECO:0000313" key="2">
    <source>
        <dbReference type="Proteomes" id="UP000694560"/>
    </source>
</evidence>
<evidence type="ECO:0000313" key="1">
    <source>
        <dbReference type="Ensembl" id="ENSMCSP00000017415.1"/>
    </source>
</evidence>
<keyword evidence="2" id="KW-1185">Reference proteome</keyword>
<reference evidence="1" key="1">
    <citation type="submission" date="2025-08" db="UniProtKB">
        <authorList>
            <consortium name="Ensembl"/>
        </authorList>
    </citation>
    <scope>IDENTIFICATION</scope>
</reference>